<dbReference type="AlphaFoldDB" id="A0A5J9WC14"/>
<accession>A0A5J9WC14</accession>
<organism evidence="1 2">
    <name type="scientific">Eragrostis curvula</name>
    <name type="common">weeping love grass</name>
    <dbReference type="NCBI Taxonomy" id="38414"/>
    <lineage>
        <taxon>Eukaryota</taxon>
        <taxon>Viridiplantae</taxon>
        <taxon>Streptophyta</taxon>
        <taxon>Embryophyta</taxon>
        <taxon>Tracheophyta</taxon>
        <taxon>Spermatophyta</taxon>
        <taxon>Magnoliopsida</taxon>
        <taxon>Liliopsida</taxon>
        <taxon>Poales</taxon>
        <taxon>Poaceae</taxon>
        <taxon>PACMAD clade</taxon>
        <taxon>Chloridoideae</taxon>
        <taxon>Eragrostideae</taxon>
        <taxon>Eragrostidinae</taxon>
        <taxon>Eragrostis</taxon>
    </lineage>
</organism>
<name>A0A5J9WC14_9POAL</name>
<keyword evidence="2" id="KW-1185">Reference proteome</keyword>
<reference evidence="1 2" key="1">
    <citation type="journal article" date="2019" name="Sci. Rep.">
        <title>A high-quality genome of Eragrostis curvula grass provides insights into Poaceae evolution and supports new strategies to enhance forage quality.</title>
        <authorList>
            <person name="Carballo J."/>
            <person name="Santos B.A.C.M."/>
            <person name="Zappacosta D."/>
            <person name="Garbus I."/>
            <person name="Selva J.P."/>
            <person name="Gallo C.A."/>
            <person name="Diaz A."/>
            <person name="Albertini E."/>
            <person name="Caccamo M."/>
            <person name="Echenique V."/>
        </authorList>
    </citation>
    <scope>NUCLEOTIDE SEQUENCE [LARGE SCALE GENOMIC DNA]</scope>
    <source>
        <strain evidence="2">cv. Victoria</strain>
        <tissue evidence="1">Leaf</tissue>
    </source>
</reference>
<protein>
    <submittedName>
        <fullName evidence="1">Uncharacterized protein</fullName>
    </submittedName>
</protein>
<dbReference type="Proteomes" id="UP000324897">
    <property type="component" value="Chromosome 5"/>
</dbReference>
<comment type="caution">
    <text evidence="1">The sequence shown here is derived from an EMBL/GenBank/DDBJ whole genome shotgun (WGS) entry which is preliminary data.</text>
</comment>
<gene>
    <name evidence="1" type="ORF">EJB05_05777</name>
</gene>
<evidence type="ECO:0000313" key="2">
    <source>
        <dbReference type="Proteomes" id="UP000324897"/>
    </source>
</evidence>
<dbReference type="Gramene" id="TVU46252">
    <property type="protein sequence ID" value="TVU46252"/>
    <property type="gene ID" value="EJB05_05777"/>
</dbReference>
<feature type="non-terminal residue" evidence="1">
    <location>
        <position position="1"/>
    </location>
</feature>
<evidence type="ECO:0000313" key="1">
    <source>
        <dbReference type="EMBL" id="TVU46252.1"/>
    </source>
</evidence>
<proteinExistence type="predicted"/>
<sequence>MARRIPSRRARCQLEHAFHEHRSLGTHFCRPSTSSPPALHAEVAGHLLGGLHPAVRLPPCGLRGKDKKFA</sequence>
<dbReference type="EMBL" id="RWGY01000004">
    <property type="protein sequence ID" value="TVU46252.1"/>
    <property type="molecule type" value="Genomic_DNA"/>
</dbReference>